<sequence length="123" mass="14808">MNEFEIAHEAFLTKHISMRGGERLKRLKEGHGHAEKLFLEQIWWNAFGHFQDLHPEYEIKDFRDGTRFLDFAFLRHSLRLAIEIDGFGPHFANISRSQFSDQLIRQNHLILYGWKIFRYLMMT</sequence>
<name>A0ABX1Z415_9BACL</name>
<dbReference type="Proteomes" id="UP000658690">
    <property type="component" value="Unassembled WGS sequence"/>
</dbReference>
<dbReference type="EMBL" id="WHOC01000069">
    <property type="protein sequence ID" value="NOU86630.1"/>
    <property type="molecule type" value="Genomic_DNA"/>
</dbReference>
<protein>
    <recommendedName>
        <fullName evidence="3">DUF559 domain-containing protein</fullName>
    </recommendedName>
</protein>
<dbReference type="RefSeq" id="WP_171689893.1">
    <property type="nucleotide sequence ID" value="NZ_WHOC01000069.1"/>
</dbReference>
<evidence type="ECO:0008006" key="3">
    <source>
        <dbReference type="Google" id="ProtNLM"/>
    </source>
</evidence>
<comment type="caution">
    <text evidence="1">The sequence shown here is derived from an EMBL/GenBank/DDBJ whole genome shotgun (WGS) entry which is preliminary data.</text>
</comment>
<organism evidence="1 2">
    <name type="scientific">Paenibacillus germinis</name>
    <dbReference type="NCBI Taxonomy" id="2654979"/>
    <lineage>
        <taxon>Bacteria</taxon>
        <taxon>Bacillati</taxon>
        <taxon>Bacillota</taxon>
        <taxon>Bacilli</taxon>
        <taxon>Bacillales</taxon>
        <taxon>Paenibacillaceae</taxon>
        <taxon>Paenibacillus</taxon>
    </lineage>
</organism>
<gene>
    <name evidence="1" type="ORF">GC102_12720</name>
</gene>
<proteinExistence type="predicted"/>
<accession>A0ABX1Z415</accession>
<reference evidence="1 2" key="1">
    <citation type="submission" date="2019-10" db="EMBL/GenBank/DDBJ databases">
        <title>Description of Paenibacillus choica sp. nov.</title>
        <authorList>
            <person name="Carlier A."/>
            <person name="Qi S."/>
        </authorList>
    </citation>
    <scope>NUCLEOTIDE SEQUENCE [LARGE SCALE GENOMIC DNA]</scope>
    <source>
        <strain evidence="1 2">LMG 31460</strain>
    </source>
</reference>
<evidence type="ECO:0000313" key="1">
    <source>
        <dbReference type="EMBL" id="NOU86630.1"/>
    </source>
</evidence>
<evidence type="ECO:0000313" key="2">
    <source>
        <dbReference type="Proteomes" id="UP000658690"/>
    </source>
</evidence>
<keyword evidence="2" id="KW-1185">Reference proteome</keyword>